<gene>
    <name evidence="4" type="ORF">MGAL_10B028867</name>
</gene>
<evidence type="ECO:0000313" key="5">
    <source>
        <dbReference type="Proteomes" id="UP000596742"/>
    </source>
</evidence>
<feature type="non-terminal residue" evidence="4">
    <location>
        <position position="372"/>
    </location>
</feature>
<feature type="compositionally biased region" description="Polar residues" evidence="2">
    <location>
        <begin position="314"/>
        <end position="343"/>
    </location>
</feature>
<keyword evidence="1" id="KW-1015">Disulfide bond</keyword>
<accession>A0A8B6C2T1</accession>
<dbReference type="Gene3D" id="2.10.25.10">
    <property type="entry name" value="Laminin"/>
    <property type="match status" value="1"/>
</dbReference>
<dbReference type="PROSITE" id="PS50026">
    <property type="entry name" value="EGF_3"/>
    <property type="match status" value="1"/>
</dbReference>
<dbReference type="Proteomes" id="UP000596742">
    <property type="component" value="Unassembled WGS sequence"/>
</dbReference>
<feature type="compositionally biased region" description="Low complexity" evidence="2">
    <location>
        <begin position="344"/>
        <end position="359"/>
    </location>
</feature>
<proteinExistence type="predicted"/>
<comment type="caution">
    <text evidence="4">The sequence shown here is derived from an EMBL/GenBank/DDBJ whole genome shotgun (WGS) entry which is preliminary data.</text>
</comment>
<dbReference type="PROSITE" id="PS00022">
    <property type="entry name" value="EGF_1"/>
    <property type="match status" value="1"/>
</dbReference>
<feature type="compositionally biased region" description="Polar residues" evidence="2">
    <location>
        <begin position="360"/>
        <end position="372"/>
    </location>
</feature>
<dbReference type="InterPro" id="IPR000742">
    <property type="entry name" value="EGF"/>
</dbReference>
<name>A0A8B6C2T1_MYTGA</name>
<evidence type="ECO:0000256" key="2">
    <source>
        <dbReference type="SAM" id="MobiDB-lite"/>
    </source>
</evidence>
<evidence type="ECO:0000256" key="1">
    <source>
        <dbReference type="PROSITE-ProRule" id="PRU00076"/>
    </source>
</evidence>
<sequence length="372" mass="42816">RCGSPCLNGGTCNNYVCICLDRYTGRNCEYEYFDSQPSRTIHLETANENSDLSIPYFNKSIDTKTSLYFNIESGYECNITLLQEGDHRTVLIIMEDKEIDDRIIRNDPIIHVSHQFRKFNISIRREPDGFTLGTVQLVNRTFLRKTIIRYTEGKITNQAIFSSARKTEWTFYEAGVVSSMETKILESYTHICPILPQYEEIPLHVSFLNRSSRWCGEIGFRTACNTKSIIIEYKCSDEREKCTDILWIGACHTTTDRDCKSCKIRNYERYIPKICQNDITIVTDDSLLAANNCFEASKYLILWHEIRDVFSQNQSSSQRPLSTTKDFPTTLSDSESYTSGEEQSPSTRSLHTTRSSTPTFNKDVSFRSTGNI</sequence>
<comment type="caution">
    <text evidence="1">Lacks conserved residue(s) required for the propagation of feature annotation.</text>
</comment>
<keyword evidence="1" id="KW-0245">EGF-like domain</keyword>
<feature type="region of interest" description="Disordered" evidence="2">
    <location>
        <begin position="314"/>
        <end position="372"/>
    </location>
</feature>
<feature type="disulfide bond" evidence="1">
    <location>
        <begin position="2"/>
        <end position="12"/>
    </location>
</feature>
<dbReference type="CDD" id="cd00054">
    <property type="entry name" value="EGF_CA"/>
    <property type="match status" value="1"/>
</dbReference>
<feature type="domain" description="EGF-like" evidence="3">
    <location>
        <begin position="1"/>
        <end position="29"/>
    </location>
</feature>
<dbReference type="EMBL" id="UYJE01001099">
    <property type="protein sequence ID" value="VDH99115.1"/>
    <property type="molecule type" value="Genomic_DNA"/>
</dbReference>
<protein>
    <recommendedName>
        <fullName evidence="3">EGF-like domain-containing protein</fullName>
    </recommendedName>
</protein>
<dbReference type="SMART" id="SM00181">
    <property type="entry name" value="EGF"/>
    <property type="match status" value="1"/>
</dbReference>
<evidence type="ECO:0000259" key="3">
    <source>
        <dbReference type="PROSITE" id="PS50026"/>
    </source>
</evidence>
<organism evidence="4 5">
    <name type="scientific">Mytilus galloprovincialis</name>
    <name type="common">Mediterranean mussel</name>
    <dbReference type="NCBI Taxonomy" id="29158"/>
    <lineage>
        <taxon>Eukaryota</taxon>
        <taxon>Metazoa</taxon>
        <taxon>Spiralia</taxon>
        <taxon>Lophotrochozoa</taxon>
        <taxon>Mollusca</taxon>
        <taxon>Bivalvia</taxon>
        <taxon>Autobranchia</taxon>
        <taxon>Pteriomorphia</taxon>
        <taxon>Mytilida</taxon>
        <taxon>Mytiloidea</taxon>
        <taxon>Mytilidae</taxon>
        <taxon>Mytilinae</taxon>
        <taxon>Mytilus</taxon>
    </lineage>
</organism>
<reference evidence="4" key="1">
    <citation type="submission" date="2018-11" db="EMBL/GenBank/DDBJ databases">
        <authorList>
            <person name="Alioto T."/>
            <person name="Alioto T."/>
        </authorList>
    </citation>
    <scope>NUCLEOTIDE SEQUENCE</scope>
</reference>
<dbReference type="AlphaFoldDB" id="A0A8B6C2T1"/>
<feature type="disulfide bond" evidence="1">
    <location>
        <begin position="19"/>
        <end position="28"/>
    </location>
</feature>
<evidence type="ECO:0000313" key="4">
    <source>
        <dbReference type="EMBL" id="VDH99115.1"/>
    </source>
</evidence>
<keyword evidence="5" id="KW-1185">Reference proteome</keyword>
<dbReference type="SUPFAM" id="SSF57196">
    <property type="entry name" value="EGF/Laminin"/>
    <property type="match status" value="1"/>
</dbReference>